<accession>A0AAV5APS8</accession>
<protein>
    <recommendedName>
        <fullName evidence="1">DUF7829 domain-containing protein</fullName>
    </recommendedName>
</protein>
<gene>
    <name evidence="2" type="ORF">RCZ15_03080</name>
    <name evidence="3" type="ORF">RCZ16_08010</name>
</gene>
<proteinExistence type="predicted"/>
<evidence type="ECO:0000313" key="5">
    <source>
        <dbReference type="Proteomes" id="UP001208692"/>
    </source>
</evidence>
<sequence length="212" mass="25483">MKEKYDLELFEKLVNRFMYSTQLIFEEDWEHSKLCLENLKSFISENGNFLNPKVENEESEWGNRALFLNDYRELLKFMNNNEIAFYDINELYDDRKTTDFIRLARTFLNEDADMPEISVQFQKLFNDGYVVKEEDRAFITESYKIYANENTEGFERWSLLRFIEKLKDKEKINLALQNRKVLFIILSLKKGKPIGYKFPNLLGVLNNAFSYY</sequence>
<comment type="caution">
    <text evidence="2">The sequence shown here is derived from an EMBL/GenBank/DDBJ whole genome shotgun (WGS) entry which is preliminary data.</text>
</comment>
<dbReference type="Proteomes" id="UP001207736">
    <property type="component" value="Unassembled WGS sequence"/>
</dbReference>
<dbReference type="Proteomes" id="UP001208692">
    <property type="component" value="Unassembled WGS sequence"/>
</dbReference>
<organism evidence="2 4">
    <name type="scientific">Capnocytophaga catalasegens</name>
    <dbReference type="NCBI Taxonomy" id="1004260"/>
    <lineage>
        <taxon>Bacteria</taxon>
        <taxon>Pseudomonadati</taxon>
        <taxon>Bacteroidota</taxon>
        <taxon>Flavobacteriia</taxon>
        <taxon>Flavobacteriales</taxon>
        <taxon>Flavobacteriaceae</taxon>
        <taxon>Capnocytophaga</taxon>
    </lineage>
</organism>
<evidence type="ECO:0000313" key="3">
    <source>
        <dbReference type="EMBL" id="GJM52484.1"/>
    </source>
</evidence>
<dbReference type="EMBL" id="BQKA01000006">
    <property type="protein sequence ID" value="GJM49333.1"/>
    <property type="molecule type" value="Genomic_DNA"/>
</dbReference>
<name>A0AAV5APS8_9FLAO</name>
<dbReference type="Pfam" id="PF25167">
    <property type="entry name" value="DUF7829"/>
    <property type="match status" value="1"/>
</dbReference>
<dbReference type="RefSeq" id="WP_264845921.1">
    <property type="nucleotide sequence ID" value="NZ_BPMA01000016.1"/>
</dbReference>
<evidence type="ECO:0000259" key="1">
    <source>
        <dbReference type="Pfam" id="PF25167"/>
    </source>
</evidence>
<evidence type="ECO:0000313" key="2">
    <source>
        <dbReference type="EMBL" id="GJM49333.1"/>
    </source>
</evidence>
<dbReference type="EMBL" id="BQKB01000013">
    <property type="protein sequence ID" value="GJM52484.1"/>
    <property type="molecule type" value="Genomic_DNA"/>
</dbReference>
<evidence type="ECO:0000313" key="4">
    <source>
        <dbReference type="Proteomes" id="UP001207736"/>
    </source>
</evidence>
<dbReference type="InterPro" id="IPR057151">
    <property type="entry name" value="DUF7829"/>
</dbReference>
<keyword evidence="5" id="KW-1185">Reference proteome</keyword>
<dbReference type="AlphaFoldDB" id="A0AAV5APS8"/>
<reference evidence="2 5" key="1">
    <citation type="submission" date="2021-11" db="EMBL/GenBank/DDBJ databases">
        <title>Draft genome sequence of Capnocytophaga sp. strain KC07075 isolated from cat oral cavity.</title>
        <authorList>
            <person name="Suzuki M."/>
            <person name="Imaoka K."/>
            <person name="Kimura M."/>
            <person name="Morikawa S."/>
            <person name="Maeda K."/>
        </authorList>
    </citation>
    <scope>NUCLEOTIDE SEQUENCE</scope>
    <source>
        <strain evidence="2">KC07075</strain>
        <strain evidence="3 5">KC07079</strain>
    </source>
</reference>
<feature type="domain" description="DUF7829" evidence="1">
    <location>
        <begin position="73"/>
        <end position="212"/>
    </location>
</feature>